<dbReference type="Proteomes" id="UP000525078">
    <property type="component" value="Unassembled WGS sequence"/>
</dbReference>
<evidence type="ECO:0000256" key="6">
    <source>
        <dbReference type="ARBA" id="ARBA00022989"/>
    </source>
</evidence>
<evidence type="ECO:0000256" key="3">
    <source>
        <dbReference type="ARBA" id="ARBA00011489"/>
    </source>
</evidence>
<dbReference type="PANTHER" id="PTHR33573:SF30">
    <property type="entry name" value="CASP-LIKE PROTEIN 2C1-RELATED"/>
    <property type="match status" value="1"/>
</dbReference>
<comment type="subcellular location">
    <subcellularLocation>
        <location evidence="1 8">Cell membrane</location>
        <topology evidence="1 8">Multi-pass membrane protein</topology>
    </subcellularLocation>
</comment>
<dbReference type="GO" id="GO:0005886">
    <property type="term" value="C:plasma membrane"/>
    <property type="evidence" value="ECO:0007669"/>
    <property type="project" value="UniProtKB-SubCell"/>
</dbReference>
<evidence type="ECO:0000256" key="5">
    <source>
        <dbReference type="ARBA" id="ARBA00022692"/>
    </source>
</evidence>
<organism evidence="11 13">
    <name type="scientific">Cannabis sativa</name>
    <name type="common">Hemp</name>
    <name type="synonym">Marijuana</name>
    <dbReference type="NCBI Taxonomy" id="3483"/>
    <lineage>
        <taxon>Eukaryota</taxon>
        <taxon>Viridiplantae</taxon>
        <taxon>Streptophyta</taxon>
        <taxon>Embryophyta</taxon>
        <taxon>Tracheophyta</taxon>
        <taxon>Spermatophyta</taxon>
        <taxon>Magnoliopsida</taxon>
        <taxon>eudicotyledons</taxon>
        <taxon>Gunneridae</taxon>
        <taxon>Pentapetalae</taxon>
        <taxon>rosids</taxon>
        <taxon>fabids</taxon>
        <taxon>Rosales</taxon>
        <taxon>Cannabaceae</taxon>
        <taxon>Cannabis</taxon>
    </lineage>
</organism>
<comment type="subunit">
    <text evidence="3 8">Homodimer and heterodimers.</text>
</comment>
<dbReference type="Proteomes" id="UP000583929">
    <property type="component" value="Unassembled WGS sequence"/>
</dbReference>
<feature type="transmembrane region" description="Helical" evidence="8">
    <location>
        <begin position="139"/>
        <end position="167"/>
    </location>
</feature>
<keyword evidence="4 8" id="KW-1003">Cell membrane</keyword>
<comment type="caution">
    <text evidence="8">Lacks conserved residue(s) required for the propagation of feature annotation.</text>
</comment>
<feature type="transmembrane region" description="Helical" evidence="8">
    <location>
        <begin position="91"/>
        <end position="119"/>
    </location>
</feature>
<evidence type="ECO:0000313" key="13">
    <source>
        <dbReference type="Proteomes" id="UP000583929"/>
    </source>
</evidence>
<evidence type="ECO:0000256" key="1">
    <source>
        <dbReference type="ARBA" id="ARBA00004651"/>
    </source>
</evidence>
<comment type="similarity">
    <text evidence="2 8">Belongs to the Casparian strip membrane proteins (CASP) family.</text>
</comment>
<gene>
    <name evidence="10" type="ORF">F8388_008335</name>
    <name evidence="11" type="ORF">G4B88_016386</name>
</gene>
<evidence type="ECO:0000256" key="8">
    <source>
        <dbReference type="RuleBase" id="RU361233"/>
    </source>
</evidence>
<comment type="caution">
    <text evidence="11">The sequence shown here is derived from an EMBL/GenBank/DDBJ whole genome shotgun (WGS) entry which is preliminary data.</text>
</comment>
<keyword evidence="5 8" id="KW-0812">Transmembrane</keyword>
<evidence type="ECO:0000313" key="12">
    <source>
        <dbReference type="Proteomes" id="UP000525078"/>
    </source>
</evidence>
<dbReference type="PANTHER" id="PTHR33573">
    <property type="entry name" value="CASP-LIKE PROTEIN 4A4"/>
    <property type="match status" value="1"/>
</dbReference>
<proteinExistence type="inferred from homology"/>
<dbReference type="Pfam" id="PF04535">
    <property type="entry name" value="CASP_dom"/>
    <property type="match status" value="1"/>
</dbReference>
<evidence type="ECO:0000313" key="10">
    <source>
        <dbReference type="EMBL" id="KAF4359773.1"/>
    </source>
</evidence>
<feature type="domain" description="Casparian strip membrane protein" evidence="9">
    <location>
        <begin position="12"/>
        <end position="154"/>
    </location>
</feature>
<feature type="transmembrane region" description="Helical" evidence="8">
    <location>
        <begin position="51"/>
        <end position="70"/>
    </location>
</feature>
<protein>
    <recommendedName>
        <fullName evidence="8">CASP-like protein</fullName>
    </recommendedName>
</protein>
<reference evidence="12 13" key="1">
    <citation type="journal article" date="2020" name="bioRxiv">
        <title>Sequence and annotation of 42 cannabis genomes reveals extensive copy number variation in cannabinoid synthesis and pathogen resistance genes.</title>
        <authorList>
            <person name="Mckernan K.J."/>
            <person name="Helbert Y."/>
            <person name="Kane L.T."/>
            <person name="Ebling H."/>
            <person name="Zhang L."/>
            <person name="Liu B."/>
            <person name="Eaton Z."/>
            <person name="Mclaughlin S."/>
            <person name="Kingan S."/>
            <person name="Baybayan P."/>
            <person name="Concepcion G."/>
            <person name="Jordan M."/>
            <person name="Riva A."/>
            <person name="Barbazuk W."/>
            <person name="Harkins T."/>
        </authorList>
    </citation>
    <scope>NUCLEOTIDE SEQUENCE [LARGE SCALE GENOMIC DNA]</scope>
    <source>
        <strain evidence="12 13">cv. Jamaican Lion 4</strain>
        <strain evidence="11">Father</strain>
        <strain evidence="10">Mother</strain>
        <tissue evidence="11">Leaf</tissue>
    </source>
</reference>
<sequence>MMKMKFENMVKSEGVVRVLTVLILGLGACLVGSNSQTKVILIRKTATFKDLEALYISLYIYCIGAAYNLLRVCNISCFHGNFKGPNLPLAWAALFFDQIMVYLTYGVTTAATQASIIAITGQNNFQWMKLCNKFTRFCIQMGGAMVCGYLACFLMILITSFSAFNLFSHYSPKQFLLLKPIISSS</sequence>
<evidence type="ECO:0000256" key="2">
    <source>
        <dbReference type="ARBA" id="ARBA00007651"/>
    </source>
</evidence>
<evidence type="ECO:0000256" key="7">
    <source>
        <dbReference type="ARBA" id="ARBA00023136"/>
    </source>
</evidence>
<name>A0A7J6GM45_CANSA</name>
<evidence type="ECO:0000259" key="9">
    <source>
        <dbReference type="Pfam" id="PF04535"/>
    </source>
</evidence>
<accession>A0A7J6GM45</accession>
<evidence type="ECO:0000256" key="4">
    <source>
        <dbReference type="ARBA" id="ARBA00022475"/>
    </source>
</evidence>
<keyword evidence="6 8" id="KW-1133">Transmembrane helix</keyword>
<dbReference type="EMBL" id="JAATIQ010000095">
    <property type="protein sequence ID" value="KAF4383953.1"/>
    <property type="molecule type" value="Genomic_DNA"/>
</dbReference>
<dbReference type="AlphaFoldDB" id="A0A7J6GM45"/>
<dbReference type="NCBIfam" id="TIGR01569">
    <property type="entry name" value="A_tha_TIGR01569"/>
    <property type="match status" value="1"/>
</dbReference>
<keyword evidence="7 8" id="KW-0472">Membrane</keyword>
<dbReference type="PROSITE" id="PS51257">
    <property type="entry name" value="PROKAR_LIPOPROTEIN"/>
    <property type="match status" value="1"/>
</dbReference>
<dbReference type="InterPro" id="IPR006459">
    <property type="entry name" value="CASP/CASPL"/>
</dbReference>
<dbReference type="InterPro" id="IPR006702">
    <property type="entry name" value="CASP_dom"/>
</dbReference>
<dbReference type="EMBL" id="JAATIP010000213">
    <property type="protein sequence ID" value="KAF4359773.1"/>
    <property type="molecule type" value="Genomic_DNA"/>
</dbReference>
<keyword evidence="13" id="KW-1185">Reference proteome</keyword>
<evidence type="ECO:0000313" key="11">
    <source>
        <dbReference type="EMBL" id="KAF4383953.1"/>
    </source>
</evidence>